<comment type="caution">
    <text evidence="6">The sequence shown here is derived from an EMBL/GenBank/DDBJ whole genome shotgun (WGS) entry which is preliminary data.</text>
</comment>
<dbReference type="HAMAP" id="MF_00527">
    <property type="entry name" value="3MGH"/>
    <property type="match status" value="1"/>
</dbReference>
<proteinExistence type="inferred from homology"/>
<sequence length="196" mass="21674">MSAKTVSVFSRVKMPLSMAKILAIKFFEGPTLKVAKSLLGKTLVRKSGAKLIRGTITETEAYVGPLDKASHASRGITPRTKIMFGDCGMIYVYLIYGMYYCLNIVTGKRGYPAAVLIRGVVSDGLNLNGPGKVTKYFNIDKNLNAKKICKNSCLWIENSAEIDPKEIKSGPRIGVNYAGIWAKKPRRFYLKQKEAI</sequence>
<dbReference type="InterPro" id="IPR011034">
    <property type="entry name" value="Formyl_transferase-like_C_sf"/>
</dbReference>
<dbReference type="InterPro" id="IPR003180">
    <property type="entry name" value="MPG"/>
</dbReference>
<dbReference type="STRING" id="1618659.UV11_C0010G0012"/>
<keyword evidence="2 5" id="KW-0227">DNA damage</keyword>
<evidence type="ECO:0000313" key="6">
    <source>
        <dbReference type="EMBL" id="KKS48281.1"/>
    </source>
</evidence>
<accession>A0A0G1BPX4</accession>
<dbReference type="GO" id="GO:0003677">
    <property type="term" value="F:DNA binding"/>
    <property type="evidence" value="ECO:0007669"/>
    <property type="project" value="InterPro"/>
</dbReference>
<dbReference type="Proteomes" id="UP000034036">
    <property type="component" value="Unassembled WGS sequence"/>
</dbReference>
<keyword evidence="3 5" id="KW-0378">Hydrolase</keyword>
<dbReference type="GO" id="GO:0006284">
    <property type="term" value="P:base-excision repair"/>
    <property type="evidence" value="ECO:0007669"/>
    <property type="project" value="InterPro"/>
</dbReference>
<dbReference type="GO" id="GO:0003905">
    <property type="term" value="F:alkylbase DNA N-glycosylase activity"/>
    <property type="evidence" value="ECO:0007669"/>
    <property type="project" value="InterPro"/>
</dbReference>
<dbReference type="EMBL" id="LCDF01000010">
    <property type="protein sequence ID" value="KKS48281.1"/>
    <property type="molecule type" value="Genomic_DNA"/>
</dbReference>
<gene>
    <name evidence="6" type="ORF">UV11_C0010G0012</name>
</gene>
<dbReference type="NCBIfam" id="TIGR00567">
    <property type="entry name" value="3mg"/>
    <property type="match status" value="1"/>
</dbReference>
<evidence type="ECO:0000256" key="1">
    <source>
        <dbReference type="ARBA" id="ARBA00009232"/>
    </source>
</evidence>
<name>A0A0G1BPX4_9BACT</name>
<evidence type="ECO:0000256" key="4">
    <source>
        <dbReference type="ARBA" id="ARBA00023204"/>
    </source>
</evidence>
<evidence type="ECO:0000256" key="5">
    <source>
        <dbReference type="HAMAP-Rule" id="MF_00527"/>
    </source>
</evidence>
<dbReference type="SUPFAM" id="SSF50486">
    <property type="entry name" value="FMT C-terminal domain-like"/>
    <property type="match status" value="1"/>
</dbReference>
<dbReference type="CDD" id="cd00540">
    <property type="entry name" value="AAG"/>
    <property type="match status" value="1"/>
</dbReference>
<keyword evidence="4 5" id="KW-0234">DNA repair</keyword>
<evidence type="ECO:0000313" key="7">
    <source>
        <dbReference type="Proteomes" id="UP000034036"/>
    </source>
</evidence>
<evidence type="ECO:0000256" key="3">
    <source>
        <dbReference type="ARBA" id="ARBA00022801"/>
    </source>
</evidence>
<evidence type="ECO:0000256" key="2">
    <source>
        <dbReference type="ARBA" id="ARBA00022763"/>
    </source>
</evidence>
<dbReference type="AlphaFoldDB" id="A0A0G1BPX4"/>
<dbReference type="PANTHER" id="PTHR10429">
    <property type="entry name" value="DNA-3-METHYLADENINE GLYCOSYLASE"/>
    <property type="match status" value="1"/>
</dbReference>
<dbReference type="Pfam" id="PF02245">
    <property type="entry name" value="Pur_DNA_glyco"/>
    <property type="match status" value="1"/>
</dbReference>
<dbReference type="PATRIC" id="fig|1618659.3.peg.422"/>
<organism evidence="6 7">
    <name type="scientific">Candidatus Giovannonibacteria bacterium GW2011_GWF2_42_19</name>
    <dbReference type="NCBI Taxonomy" id="1618659"/>
    <lineage>
        <taxon>Bacteria</taxon>
        <taxon>Candidatus Giovannoniibacteriota</taxon>
    </lineage>
</organism>
<protein>
    <recommendedName>
        <fullName evidence="5">Putative 3-methyladenine DNA glycosylase</fullName>
        <ecNumber evidence="5">3.2.2.-</ecNumber>
    </recommendedName>
</protein>
<dbReference type="InterPro" id="IPR036995">
    <property type="entry name" value="MPG_sf"/>
</dbReference>
<dbReference type="EC" id="3.2.2.-" evidence="5"/>
<dbReference type="PANTHER" id="PTHR10429:SF0">
    <property type="entry name" value="DNA-3-METHYLADENINE GLYCOSYLASE"/>
    <property type="match status" value="1"/>
</dbReference>
<dbReference type="Gene3D" id="3.10.300.10">
    <property type="entry name" value="Methylpurine-DNA glycosylase (MPG)"/>
    <property type="match status" value="2"/>
</dbReference>
<comment type="similarity">
    <text evidence="1 5">Belongs to the DNA glycosylase MPG family.</text>
</comment>
<reference evidence="6 7" key="1">
    <citation type="journal article" date="2015" name="Nature">
        <title>rRNA introns, odd ribosomes, and small enigmatic genomes across a large radiation of phyla.</title>
        <authorList>
            <person name="Brown C.T."/>
            <person name="Hug L.A."/>
            <person name="Thomas B.C."/>
            <person name="Sharon I."/>
            <person name="Castelle C.J."/>
            <person name="Singh A."/>
            <person name="Wilkins M.J."/>
            <person name="Williams K.H."/>
            <person name="Banfield J.F."/>
        </authorList>
    </citation>
    <scope>NUCLEOTIDE SEQUENCE [LARGE SCALE GENOMIC DNA]</scope>
</reference>